<protein>
    <submittedName>
        <fullName evidence="1">Uncharacterized protein</fullName>
    </submittedName>
</protein>
<keyword evidence="2" id="KW-1185">Reference proteome</keyword>
<organism evidence="1 2">
    <name type="scientific">Rattus norvegicus</name>
    <name type="common">Rat</name>
    <dbReference type="NCBI Taxonomy" id="10116"/>
    <lineage>
        <taxon>Eukaryota</taxon>
        <taxon>Metazoa</taxon>
        <taxon>Chordata</taxon>
        <taxon>Craniata</taxon>
        <taxon>Vertebrata</taxon>
        <taxon>Euteleostomi</taxon>
        <taxon>Mammalia</taxon>
        <taxon>Eutheria</taxon>
        <taxon>Euarchontoglires</taxon>
        <taxon>Glires</taxon>
        <taxon>Rodentia</taxon>
        <taxon>Myomorpha</taxon>
        <taxon>Muroidea</taxon>
        <taxon>Muridae</taxon>
        <taxon>Murinae</taxon>
        <taxon>Rattus</taxon>
    </lineage>
</organism>
<name>A0ABK0M7N1_RAT</name>
<sequence length="80" mass="9280">RGGMGSLIKNASFKARDGVCLRKALVNNSGEEKRTRLHIRKLQKALLLRIREIEKERIMLKLFLVKLQKTSGYFPQGKLW</sequence>
<accession>A0ABK0M7N1</accession>
<reference evidence="1" key="2">
    <citation type="submission" date="2025-08" db="UniProtKB">
        <authorList>
            <consortium name="Ensembl"/>
        </authorList>
    </citation>
    <scope>IDENTIFICATION</scope>
    <source>
        <strain evidence="1">Brown Norway</strain>
    </source>
</reference>
<proteinExistence type="predicted"/>
<evidence type="ECO:0000313" key="1">
    <source>
        <dbReference type="Ensembl" id="ENSRNOP00000111513.1"/>
    </source>
</evidence>
<reference evidence="1" key="1">
    <citation type="submission" date="2024-01" db="EMBL/GenBank/DDBJ databases">
        <title>GRCr8: a new rat reference genome assembly contstructed from accurate long reads and long range scaffolding.</title>
        <authorList>
            <person name="Doris P.A."/>
            <person name="Kalbfleisch T."/>
            <person name="Li K."/>
            <person name="Howe K."/>
            <person name="Wood J."/>
        </authorList>
    </citation>
    <scope>NUCLEOTIDE SEQUENCE [LARGE SCALE GENOMIC DNA]</scope>
    <source>
        <strain evidence="1">Brown Norway</strain>
    </source>
</reference>
<evidence type="ECO:0000313" key="2">
    <source>
        <dbReference type="Proteomes" id="UP000002494"/>
    </source>
</evidence>
<reference evidence="1" key="3">
    <citation type="submission" date="2025-09" db="UniProtKB">
        <authorList>
            <consortium name="Ensembl"/>
        </authorList>
    </citation>
    <scope>IDENTIFICATION</scope>
    <source>
        <strain evidence="1">Brown Norway</strain>
    </source>
</reference>
<dbReference type="Proteomes" id="UP000002494">
    <property type="component" value="Chromosome 17"/>
</dbReference>
<dbReference type="Ensembl" id="ENSRNOT00000132658.1">
    <property type="protein sequence ID" value="ENSRNOP00000111513.1"/>
    <property type="gene ID" value="ENSRNOG00000086421.1"/>
</dbReference>
<dbReference type="GeneTree" id="ENSGT00900000143482"/>